<organism evidence="2 4">
    <name type="scientific">Castilleja foliolosa</name>
    <dbReference type="NCBI Taxonomy" id="1961234"/>
    <lineage>
        <taxon>Eukaryota</taxon>
        <taxon>Viridiplantae</taxon>
        <taxon>Streptophyta</taxon>
        <taxon>Embryophyta</taxon>
        <taxon>Tracheophyta</taxon>
        <taxon>Spermatophyta</taxon>
        <taxon>Magnoliopsida</taxon>
        <taxon>eudicotyledons</taxon>
        <taxon>Gunneridae</taxon>
        <taxon>Pentapetalae</taxon>
        <taxon>asterids</taxon>
        <taxon>lamiids</taxon>
        <taxon>Lamiales</taxon>
        <taxon>Orobanchaceae</taxon>
        <taxon>Pedicularideae</taxon>
        <taxon>Castillejinae</taxon>
        <taxon>Castilleja</taxon>
    </lineage>
</organism>
<feature type="region of interest" description="Disordered" evidence="1">
    <location>
        <begin position="44"/>
        <end position="83"/>
    </location>
</feature>
<evidence type="ECO:0000313" key="2">
    <source>
        <dbReference type="EMBL" id="KAL3638037.1"/>
    </source>
</evidence>
<dbReference type="Proteomes" id="UP001632038">
    <property type="component" value="Unassembled WGS sequence"/>
</dbReference>
<evidence type="ECO:0000256" key="1">
    <source>
        <dbReference type="SAM" id="MobiDB-lite"/>
    </source>
</evidence>
<dbReference type="AlphaFoldDB" id="A0ABD3D7T1"/>
<reference evidence="2" key="1">
    <citation type="journal article" date="2024" name="IScience">
        <title>Strigolactones Initiate the Formation of Haustorium-like Structures in Castilleja.</title>
        <authorList>
            <person name="Buerger M."/>
            <person name="Peterson D."/>
            <person name="Chory J."/>
        </authorList>
    </citation>
    <scope>NUCLEOTIDE SEQUENCE</scope>
    <source>
        <strain evidence="2">Tecolote</strain>
        <tissue evidence="2">Flower</tissue>
    </source>
</reference>
<gene>
    <name evidence="3" type="ORF">CASFOL_009184</name>
    <name evidence="2" type="ORF">CASFOL_018485</name>
</gene>
<evidence type="ECO:0000313" key="3">
    <source>
        <dbReference type="EMBL" id="KAL3647012.1"/>
    </source>
</evidence>
<feature type="compositionally biased region" description="Acidic residues" evidence="1">
    <location>
        <begin position="55"/>
        <end position="77"/>
    </location>
</feature>
<proteinExistence type="predicted"/>
<name>A0ABD3D7T1_9LAMI</name>
<dbReference type="EMBL" id="JAVIJP010000023">
    <property type="protein sequence ID" value="KAL3638037.1"/>
    <property type="molecule type" value="Genomic_DNA"/>
</dbReference>
<comment type="caution">
    <text evidence="2">The sequence shown here is derived from an EMBL/GenBank/DDBJ whole genome shotgun (WGS) entry which is preliminary data.</text>
</comment>
<keyword evidence="4" id="KW-1185">Reference proteome</keyword>
<sequence>MRCQPGKNAKNMLRKLQITEYRLKFEGYYGRTIERAVFMEGVVERTRNKSNNEYNQDDGQEEDEDHDQDQDPEDSDYSSEPTI</sequence>
<protein>
    <submittedName>
        <fullName evidence="2">Uncharacterized protein</fullName>
    </submittedName>
</protein>
<dbReference type="EMBL" id="JAVIJP010000010">
    <property type="protein sequence ID" value="KAL3647012.1"/>
    <property type="molecule type" value="Genomic_DNA"/>
</dbReference>
<reference evidence="2" key="2">
    <citation type="submission" date="2024-11" db="EMBL/GenBank/DDBJ databases">
        <authorList>
            <person name="Burger M."/>
            <person name="Chory J."/>
        </authorList>
    </citation>
    <scope>NUCLEOTIDE SEQUENCE</scope>
    <source>
        <strain evidence="2">Tecolote</strain>
        <tissue evidence="2">Flower</tissue>
    </source>
</reference>
<accession>A0ABD3D7T1</accession>
<evidence type="ECO:0000313" key="4">
    <source>
        <dbReference type="Proteomes" id="UP001632038"/>
    </source>
</evidence>